<reference evidence="1" key="1">
    <citation type="submission" date="2020-11" db="EMBL/GenBank/DDBJ databases">
        <authorList>
            <consortium name="DOE Joint Genome Institute"/>
            <person name="Ahrendt S."/>
            <person name="Riley R."/>
            <person name="Andreopoulos W."/>
            <person name="Labutti K."/>
            <person name="Pangilinan J."/>
            <person name="Ruiz-Duenas F.J."/>
            <person name="Barrasa J.M."/>
            <person name="Sanchez-Garcia M."/>
            <person name="Camarero S."/>
            <person name="Miyauchi S."/>
            <person name="Serrano A."/>
            <person name="Linde D."/>
            <person name="Babiker R."/>
            <person name="Drula E."/>
            <person name="Ayuso-Fernandez I."/>
            <person name="Pacheco R."/>
            <person name="Padilla G."/>
            <person name="Ferreira P."/>
            <person name="Barriuso J."/>
            <person name="Kellner H."/>
            <person name="Castanera R."/>
            <person name="Alfaro M."/>
            <person name="Ramirez L."/>
            <person name="Pisabarro A.G."/>
            <person name="Kuo A."/>
            <person name="Tritt A."/>
            <person name="Lipzen A."/>
            <person name="He G."/>
            <person name="Yan M."/>
            <person name="Ng V."/>
            <person name="Cullen D."/>
            <person name="Martin F."/>
            <person name="Rosso M.-N."/>
            <person name="Henrissat B."/>
            <person name="Hibbett D."/>
            <person name="Martinez A.T."/>
            <person name="Grigoriev I.V."/>
        </authorList>
    </citation>
    <scope>NUCLEOTIDE SEQUENCE</scope>
    <source>
        <strain evidence="1">MF-IS2</strain>
    </source>
</reference>
<comment type="caution">
    <text evidence="1">The sequence shown here is derived from an EMBL/GenBank/DDBJ whole genome shotgun (WGS) entry which is preliminary data.</text>
</comment>
<dbReference type="EMBL" id="MU152137">
    <property type="protein sequence ID" value="KAF9440975.1"/>
    <property type="molecule type" value="Genomic_DNA"/>
</dbReference>
<sequence>MRKKKDVWNVRVEGEMTAPAVGRPNLCNVGIVADSSHATSIPPPLLSVPNATPPPKIPPSRTPIESLPSEILSEILLLLVDHAREDRWVTTGETRTDLRLVSHLWNHIILSTPSLWTCIEIGINSIFIDSPPFSTIRLLLDRSGQLPLELDINLLTGTARWGSIDIDAWPSLHLPNLRILEIGETVILPLFHCPNLQVLSISSKPHLVALQAVSTYVSTSKHSLQVLRLQAMQRNKDLARIPILEVHTVRDEKVERDSIRREVLDRMWERFGHSRTPTLAVYGRRVTALGWVDSKVLQSFSEYFEDTRKIVLPSGTLSSY</sequence>
<dbReference type="AlphaFoldDB" id="A0A9P5X0A0"/>
<dbReference type="Gene3D" id="1.20.1280.50">
    <property type="match status" value="1"/>
</dbReference>
<organism evidence="1 2">
    <name type="scientific">Macrolepiota fuliginosa MF-IS2</name>
    <dbReference type="NCBI Taxonomy" id="1400762"/>
    <lineage>
        <taxon>Eukaryota</taxon>
        <taxon>Fungi</taxon>
        <taxon>Dikarya</taxon>
        <taxon>Basidiomycota</taxon>
        <taxon>Agaricomycotina</taxon>
        <taxon>Agaricomycetes</taxon>
        <taxon>Agaricomycetidae</taxon>
        <taxon>Agaricales</taxon>
        <taxon>Agaricineae</taxon>
        <taxon>Agaricaceae</taxon>
        <taxon>Macrolepiota</taxon>
    </lineage>
</organism>
<keyword evidence="2" id="KW-1185">Reference proteome</keyword>
<evidence type="ECO:0008006" key="3">
    <source>
        <dbReference type="Google" id="ProtNLM"/>
    </source>
</evidence>
<proteinExistence type="predicted"/>
<name>A0A9P5X0A0_9AGAR</name>
<protein>
    <recommendedName>
        <fullName evidence="3">F-box domain-containing protein</fullName>
    </recommendedName>
</protein>
<evidence type="ECO:0000313" key="2">
    <source>
        <dbReference type="Proteomes" id="UP000807342"/>
    </source>
</evidence>
<dbReference type="OrthoDB" id="3365698at2759"/>
<accession>A0A9P5X0A0</accession>
<gene>
    <name evidence="1" type="ORF">P691DRAFT_780851</name>
</gene>
<evidence type="ECO:0000313" key="1">
    <source>
        <dbReference type="EMBL" id="KAF9440975.1"/>
    </source>
</evidence>
<dbReference type="Proteomes" id="UP000807342">
    <property type="component" value="Unassembled WGS sequence"/>
</dbReference>